<name>A0A829BT87_STRMG</name>
<dbReference type="Proteomes" id="UP000011676">
    <property type="component" value="Unassembled WGS sequence"/>
</dbReference>
<evidence type="ECO:0000313" key="1">
    <source>
        <dbReference type="EMBL" id="EMC23037.1"/>
    </source>
</evidence>
<organism evidence="1 2">
    <name type="scientific">Streptococcus mutans SM6</name>
    <dbReference type="NCBI Taxonomy" id="857119"/>
    <lineage>
        <taxon>Bacteria</taxon>
        <taxon>Bacillati</taxon>
        <taxon>Bacillota</taxon>
        <taxon>Bacilli</taxon>
        <taxon>Lactobacillales</taxon>
        <taxon>Streptococcaceae</taxon>
        <taxon>Streptococcus</taxon>
    </lineage>
</organism>
<gene>
    <name evidence="1" type="ORF">SMU82_07456</name>
</gene>
<proteinExistence type="predicted"/>
<dbReference type="AlphaFoldDB" id="A0A829BT87"/>
<accession>A0A829BT87</accession>
<reference evidence="1 2" key="1">
    <citation type="journal article" date="2013" name="Mol. Biol. Evol.">
        <title>Evolutionary and population genomics of the cavity causing bacteria Streptococcus mutans.</title>
        <authorList>
            <person name="Cornejo O.E."/>
            <person name="Lefebure T."/>
            <person name="Pavinski Bitar P.D."/>
            <person name="Lang P."/>
            <person name="Richards V.P."/>
            <person name="Eilertson K."/>
            <person name="Do T."/>
            <person name="Beighton D."/>
            <person name="Zeng L."/>
            <person name="Ahn S.J."/>
            <person name="Burne R.A."/>
            <person name="Siepel A."/>
            <person name="Bustamante C.D."/>
            <person name="Stanhope M.J."/>
        </authorList>
    </citation>
    <scope>NUCLEOTIDE SEQUENCE [LARGE SCALE GENOMIC DNA]</scope>
    <source>
        <strain evidence="1 2">SM6</strain>
    </source>
</reference>
<dbReference type="RefSeq" id="WP_002269218.1">
    <property type="nucleotide sequence ID" value="NZ_AHSR01000035.1"/>
</dbReference>
<comment type="caution">
    <text evidence="1">The sequence shown here is derived from an EMBL/GenBank/DDBJ whole genome shotgun (WGS) entry which is preliminary data.</text>
</comment>
<sequence>MNTRQLLAIEYLNQFGEDIIFKNSYEFYIKGKRGEYIFQKYGDRDDNRII</sequence>
<dbReference type="EMBL" id="AHSR01000035">
    <property type="protein sequence ID" value="EMC23037.1"/>
    <property type="molecule type" value="Genomic_DNA"/>
</dbReference>
<evidence type="ECO:0000313" key="2">
    <source>
        <dbReference type="Proteomes" id="UP000011676"/>
    </source>
</evidence>
<protein>
    <submittedName>
        <fullName evidence="1">Uncharacterized protein</fullName>
    </submittedName>
</protein>